<dbReference type="PROSITE" id="PS50293">
    <property type="entry name" value="TPR_REGION"/>
    <property type="match status" value="1"/>
</dbReference>
<feature type="compositionally biased region" description="Basic residues" evidence="4">
    <location>
        <begin position="251"/>
        <end position="264"/>
    </location>
</feature>
<dbReference type="Pfam" id="PF13414">
    <property type="entry name" value="TPR_11"/>
    <property type="match status" value="2"/>
</dbReference>
<dbReference type="EMBL" id="BBML01000001">
    <property type="protein sequence ID" value="GAK96003.1"/>
    <property type="molecule type" value="Genomic_DNA"/>
</dbReference>
<evidence type="ECO:0000313" key="5">
    <source>
        <dbReference type="EMBL" id="GAK96003.1"/>
    </source>
</evidence>
<evidence type="ECO:0000313" key="6">
    <source>
        <dbReference type="Proteomes" id="UP000029221"/>
    </source>
</evidence>
<protein>
    <submittedName>
        <fullName evidence="5">BatC protein</fullName>
    </submittedName>
</protein>
<dbReference type="Proteomes" id="UP000029221">
    <property type="component" value="Unassembled WGS sequence"/>
</dbReference>
<organism evidence="5 6">
    <name type="scientific">Nonlabens tegetincola</name>
    <dbReference type="NCBI Taxonomy" id="323273"/>
    <lineage>
        <taxon>Bacteria</taxon>
        <taxon>Pseudomonadati</taxon>
        <taxon>Bacteroidota</taxon>
        <taxon>Flavobacteriia</taxon>
        <taxon>Flavobacteriales</taxon>
        <taxon>Flavobacteriaceae</taxon>
        <taxon>Nonlabens</taxon>
    </lineage>
</organism>
<keyword evidence="6" id="KW-1185">Reference proteome</keyword>
<dbReference type="SUPFAM" id="SSF48452">
    <property type="entry name" value="TPR-like"/>
    <property type="match status" value="1"/>
</dbReference>
<dbReference type="InterPro" id="IPR052346">
    <property type="entry name" value="O-mannosyl-transferase_TMTC"/>
</dbReference>
<keyword evidence="1" id="KW-0677">Repeat</keyword>
<evidence type="ECO:0000256" key="4">
    <source>
        <dbReference type="SAM" id="MobiDB-lite"/>
    </source>
</evidence>
<dbReference type="InterPro" id="IPR011990">
    <property type="entry name" value="TPR-like_helical_dom_sf"/>
</dbReference>
<name>A0A090Q2S6_9FLAO</name>
<accession>A0A090Q2S6</accession>
<gene>
    <name evidence="5" type="ORF">JCM19294_2785</name>
</gene>
<feature type="repeat" description="TPR" evidence="3">
    <location>
        <begin position="92"/>
        <end position="125"/>
    </location>
</feature>
<dbReference type="SMART" id="SM00028">
    <property type="entry name" value="TPR"/>
    <property type="match status" value="3"/>
</dbReference>
<feature type="compositionally biased region" description="Polar residues" evidence="4">
    <location>
        <begin position="223"/>
        <end position="238"/>
    </location>
</feature>
<dbReference type="STRING" id="319236.BST91_10890"/>
<dbReference type="InterPro" id="IPR019734">
    <property type="entry name" value="TPR_rpt"/>
</dbReference>
<dbReference type="PROSITE" id="PS50005">
    <property type="entry name" value="TPR"/>
    <property type="match status" value="2"/>
</dbReference>
<comment type="caution">
    <text evidence="5">The sequence shown here is derived from an EMBL/GenBank/DDBJ whole genome shotgun (WGS) entry which is preliminary data.</text>
</comment>
<sequence length="271" mass="30444">MLISFYTAAQNEQETAINYAEQQAIKDAQDAASDGDFAFAEAEYKKALSLNPDNAQAAYNLGNLYYNNEKKIEANSYFRKAADAATSKEMKHKIFHNIGNTLLENKDYDKAIEAYKNALRNDPTDDETRYNLALAKQEKEKQGGGGGGGNDENDQNQQQEKEQEQDKNKEGDQDEKSDGDNKGDQNEKEGDQDKNDGDQKNDDQGKNSEGENGNDSPEEQKGQAPQRQQGKMTRQQIKQLLEAMNNEEKKIQKKVNGKKAKGTVKKSEKDW</sequence>
<feature type="repeat" description="TPR" evidence="3">
    <location>
        <begin position="55"/>
        <end position="88"/>
    </location>
</feature>
<proteinExistence type="predicted"/>
<feature type="compositionally biased region" description="Basic and acidic residues" evidence="4">
    <location>
        <begin position="159"/>
        <end position="209"/>
    </location>
</feature>
<evidence type="ECO:0000256" key="1">
    <source>
        <dbReference type="ARBA" id="ARBA00022737"/>
    </source>
</evidence>
<keyword evidence="2 3" id="KW-0802">TPR repeat</keyword>
<dbReference type="AlphaFoldDB" id="A0A090Q2S6"/>
<dbReference type="eggNOG" id="COG0457">
    <property type="taxonomic scope" value="Bacteria"/>
</dbReference>
<reference evidence="5" key="1">
    <citation type="journal article" date="2014" name="Genome Announc.">
        <title>Draft Genome Sequences of Marine Flavobacterium Nonlabens Strains NR17, NR24, NR27, NR32, NR33, and Ara13.</title>
        <authorList>
            <person name="Nakanishi M."/>
            <person name="Meirelles P."/>
            <person name="Suzuki R."/>
            <person name="Takatani N."/>
            <person name="Mino S."/>
            <person name="Suda W."/>
            <person name="Oshima K."/>
            <person name="Hattori M."/>
            <person name="Ohkuma M."/>
            <person name="Hosokawa M."/>
            <person name="Miyashita K."/>
            <person name="Thompson F.L."/>
            <person name="Niwa A."/>
            <person name="Sawabe T."/>
            <person name="Sawabe T."/>
        </authorList>
    </citation>
    <scope>NUCLEOTIDE SEQUENCE [LARGE SCALE GENOMIC DNA]</scope>
    <source>
        <strain evidence="5">JCM 19294</strain>
    </source>
</reference>
<dbReference type="Gene3D" id="1.25.40.10">
    <property type="entry name" value="Tetratricopeptide repeat domain"/>
    <property type="match status" value="2"/>
</dbReference>
<dbReference type="PANTHER" id="PTHR44227:SF3">
    <property type="entry name" value="PROTEIN O-MANNOSYL-TRANSFERASE TMTC4"/>
    <property type="match status" value="1"/>
</dbReference>
<dbReference type="PANTHER" id="PTHR44227">
    <property type="match status" value="1"/>
</dbReference>
<feature type="region of interest" description="Disordered" evidence="4">
    <location>
        <begin position="138"/>
        <end position="271"/>
    </location>
</feature>
<evidence type="ECO:0000256" key="3">
    <source>
        <dbReference type="PROSITE-ProRule" id="PRU00339"/>
    </source>
</evidence>
<evidence type="ECO:0000256" key="2">
    <source>
        <dbReference type="ARBA" id="ARBA00022803"/>
    </source>
</evidence>